<dbReference type="PANTHER" id="PTHR31642">
    <property type="entry name" value="TRICHOTHECENE 3-O-ACETYLTRANSFERASE"/>
    <property type="match status" value="1"/>
</dbReference>
<dbReference type="OMA" id="MIRYTRY"/>
<dbReference type="InterPro" id="IPR023213">
    <property type="entry name" value="CAT-like_dom_sf"/>
</dbReference>
<name>A0A059CHI2_EUCGR</name>
<gene>
    <name evidence="3" type="ORF">EUGRSUZ_D02122</name>
</gene>
<evidence type="ECO:0000313" key="3">
    <source>
        <dbReference type="EMBL" id="KCW77842.1"/>
    </source>
</evidence>
<dbReference type="GO" id="GO:0010025">
    <property type="term" value="P:wax biosynthetic process"/>
    <property type="evidence" value="ECO:0007669"/>
    <property type="project" value="EnsemblPlants"/>
</dbReference>
<evidence type="ECO:0000256" key="2">
    <source>
        <dbReference type="SAM" id="MobiDB-lite"/>
    </source>
</evidence>
<comment type="similarity">
    <text evidence="1">Belongs to the plant acyltransferase family.</text>
</comment>
<dbReference type="AlphaFoldDB" id="A0A059CHI2"/>
<dbReference type="EMBL" id="KK198756">
    <property type="protein sequence ID" value="KCW77842.1"/>
    <property type="molecule type" value="Genomic_DNA"/>
</dbReference>
<accession>A0A059CHI2</accession>
<dbReference type="InterPro" id="IPR050317">
    <property type="entry name" value="Plant_Fungal_Acyltransferase"/>
</dbReference>
<feature type="region of interest" description="Disordered" evidence="2">
    <location>
        <begin position="1"/>
        <end position="25"/>
    </location>
</feature>
<sequence>MSRQEPSERHCPKLPKMTTENGTATGLPSRVQYEAILSVTAFKATEPRLIQPVLVADPAGTGIFQKCFNVILYYRALVEGETGWAFSGWIKESMGRAFTEQPLLCGRLRRGEGGSGGELEIVSNDSGARLIEARIGVTLDEFLGSERRADGEAELVHWKDIDAQNPQFCPLFYIQVTNFQCGGYSIGISCSLLLLDPISTINLIKRWATIHNDLNLIPGDNAPKKPIFYLSSTRRSDSPLTSLSPSPCPKTVQTLVFKVNAAHAKAGSELSKALALLCTEEAEKKLENKMGSRFALLVKEGSGIVTAECVERSGAVQVKTEMAASEVTLERLGLRGVAFRRGNEPALVSHWVASGDGFVMVAPCGGGDDGVPGFNVFVTIPRE</sequence>
<dbReference type="KEGG" id="egr:104441955"/>
<dbReference type="OrthoDB" id="756073at2759"/>
<evidence type="ECO:0000256" key="1">
    <source>
        <dbReference type="ARBA" id="ARBA00009861"/>
    </source>
</evidence>
<dbReference type="eggNOG" id="ENOG502RYQP">
    <property type="taxonomic scope" value="Eukaryota"/>
</dbReference>
<reference evidence="3" key="1">
    <citation type="submission" date="2013-07" db="EMBL/GenBank/DDBJ databases">
        <title>The genome of Eucalyptus grandis.</title>
        <authorList>
            <person name="Schmutz J."/>
            <person name="Hayes R."/>
            <person name="Myburg A."/>
            <person name="Tuskan G."/>
            <person name="Grattapaglia D."/>
            <person name="Rokhsar D.S."/>
        </authorList>
    </citation>
    <scope>NUCLEOTIDE SEQUENCE</scope>
    <source>
        <tissue evidence="3">Leaf extractions</tissue>
    </source>
</reference>
<protein>
    <submittedName>
        <fullName evidence="3">Uncharacterized protein</fullName>
    </submittedName>
</protein>
<dbReference type="GO" id="GO:0016747">
    <property type="term" value="F:acyltransferase activity, transferring groups other than amino-acyl groups"/>
    <property type="evidence" value="ECO:0000318"/>
    <property type="project" value="GO_Central"/>
</dbReference>
<dbReference type="PANTHER" id="PTHR31642:SF299">
    <property type="entry name" value="OS02G0653400 PROTEIN"/>
    <property type="match status" value="1"/>
</dbReference>
<dbReference type="FunCoup" id="A0A059CHI2">
    <property type="interactions" value="385"/>
</dbReference>
<organism evidence="3">
    <name type="scientific">Eucalyptus grandis</name>
    <name type="common">Flooded gum</name>
    <dbReference type="NCBI Taxonomy" id="71139"/>
    <lineage>
        <taxon>Eukaryota</taxon>
        <taxon>Viridiplantae</taxon>
        <taxon>Streptophyta</taxon>
        <taxon>Embryophyta</taxon>
        <taxon>Tracheophyta</taxon>
        <taxon>Spermatophyta</taxon>
        <taxon>Magnoliopsida</taxon>
        <taxon>eudicotyledons</taxon>
        <taxon>Gunneridae</taxon>
        <taxon>Pentapetalae</taxon>
        <taxon>rosids</taxon>
        <taxon>malvids</taxon>
        <taxon>Myrtales</taxon>
        <taxon>Myrtaceae</taxon>
        <taxon>Myrtoideae</taxon>
        <taxon>Eucalypteae</taxon>
        <taxon>Eucalyptus</taxon>
    </lineage>
</organism>
<proteinExistence type="inferred from homology"/>
<dbReference type="STRING" id="71139.A0A059CHI2"/>
<dbReference type="Pfam" id="PF02458">
    <property type="entry name" value="Transferase"/>
    <property type="match status" value="1"/>
</dbReference>
<dbReference type="GO" id="GO:0042759">
    <property type="term" value="P:long-chain fatty acid biosynthetic process"/>
    <property type="evidence" value="ECO:0007669"/>
    <property type="project" value="EnsemblPlants"/>
</dbReference>
<dbReference type="InParanoid" id="A0A059CHI2"/>
<feature type="compositionally biased region" description="Basic and acidic residues" evidence="2">
    <location>
        <begin position="1"/>
        <end position="11"/>
    </location>
</feature>
<dbReference type="Gene3D" id="3.30.559.10">
    <property type="entry name" value="Chloramphenicol acetyltransferase-like domain"/>
    <property type="match status" value="1"/>
</dbReference>
<dbReference type="Gramene" id="KCW77842">
    <property type="protein sequence ID" value="KCW77842"/>
    <property type="gene ID" value="EUGRSUZ_D02122"/>
</dbReference>